<dbReference type="Proteomes" id="UP000327493">
    <property type="component" value="Chromosome 2"/>
</dbReference>
<dbReference type="Gene3D" id="3.40.309.10">
    <property type="entry name" value="Aldehyde Dehydrogenase, Chain A, domain 2"/>
    <property type="match status" value="1"/>
</dbReference>
<dbReference type="InterPro" id="IPR016161">
    <property type="entry name" value="Ald_DH/histidinol_DH"/>
</dbReference>
<sequence>MSPPSPNQTHSTPSAEVHTRSSLFLSLNMAQSILDTMPGATTGTVLVTDPLNFWGGKRVRPRQEKNAEPVFEPATGRVLCQMVPCGAEEVEEAIESAHAAYLKWSKMAGMERARVMLEAARLIRERREKIAKLETINNGKSITETLVDIDISWQTIEYYAGLAGTLAGQHVQLPGGSFAYTRREPLGVCVGIGAFNYPFQIAAWKSAPAMACGNAIVYKPSPMTPVTAVILAEIYKEAGVPDGLFCVVQGGADTGTLLCHHPKVAKVSFTGSVATGKKVMEMSAKGVKQVTLELGGKSPLLIFKDCELENAVCCNGTRVYVQREILPRFLEEVVKRTKAISVGDPLLDGTRMGALISKTQLEKVLGFVNQAKKEGAKVLYNCRDDMTCVKEEIFGPVMSVLPFDTEEEVIQRANNTTFGLASGVFTRDISRAHRVAEKMEAGTCFINNYNVSPVEVPFGGYKMSGFGRENGQVTIEYYSQLKTVVVEMGDVENYF</sequence>
<dbReference type="EMBL" id="VOFY01000002">
    <property type="protein sequence ID" value="KAA8594532.1"/>
    <property type="molecule type" value="Genomic_DNA"/>
</dbReference>
<evidence type="ECO:0000256" key="3">
    <source>
        <dbReference type="RuleBase" id="RU003345"/>
    </source>
</evidence>
<dbReference type="AlphaFoldDB" id="A0A5J5DMK1"/>
<dbReference type="GO" id="GO:0016620">
    <property type="term" value="F:oxidoreductase activity, acting on the aldehyde or oxo group of donors, NAD or NADP as acceptor"/>
    <property type="evidence" value="ECO:0007669"/>
    <property type="project" value="InterPro"/>
</dbReference>
<proteinExistence type="inferred from homology"/>
<evidence type="ECO:0000256" key="1">
    <source>
        <dbReference type="ARBA" id="ARBA00023002"/>
    </source>
</evidence>
<dbReference type="Pfam" id="PF00171">
    <property type="entry name" value="Aldedh"/>
    <property type="match status" value="1"/>
</dbReference>
<dbReference type="CDD" id="cd07090">
    <property type="entry name" value="ALDH_F9_TMBADH"/>
    <property type="match status" value="1"/>
</dbReference>
<evidence type="ECO:0000313" key="6">
    <source>
        <dbReference type="Proteomes" id="UP000327493"/>
    </source>
</evidence>
<dbReference type="Gene3D" id="3.40.605.10">
    <property type="entry name" value="Aldehyde Dehydrogenase, Chain A, domain 1"/>
    <property type="match status" value="1"/>
</dbReference>
<name>A0A5J5DMK1_9PERO</name>
<comment type="caution">
    <text evidence="5">The sequence shown here is derived from an EMBL/GenBank/DDBJ whole genome shotgun (WGS) entry which is preliminary data.</text>
</comment>
<dbReference type="InterPro" id="IPR015590">
    <property type="entry name" value="Aldehyde_DH_dom"/>
</dbReference>
<evidence type="ECO:0000256" key="2">
    <source>
        <dbReference type="PROSITE-ProRule" id="PRU10007"/>
    </source>
</evidence>
<protein>
    <recommendedName>
        <fullName evidence="4">Aldehyde dehydrogenase domain-containing protein</fullName>
    </recommendedName>
</protein>
<feature type="active site" evidence="2">
    <location>
        <position position="293"/>
    </location>
</feature>
<keyword evidence="1 3" id="KW-0560">Oxidoreductase</keyword>
<dbReference type="InterPro" id="IPR016163">
    <property type="entry name" value="Ald_DH_C"/>
</dbReference>
<reference evidence="5 6" key="1">
    <citation type="submission" date="2019-08" db="EMBL/GenBank/DDBJ databases">
        <title>A chromosome-level genome assembly, high-density linkage maps, and genome scans reveal the genomic architecture of hybrid incompatibilities underlying speciation via character displacement in darters (Percidae: Etheostominae).</title>
        <authorList>
            <person name="Moran R.L."/>
            <person name="Catchen J.M."/>
            <person name="Fuller R.C."/>
        </authorList>
    </citation>
    <scope>NUCLEOTIDE SEQUENCE [LARGE SCALE GENOMIC DNA]</scope>
    <source>
        <strain evidence="5">EspeVRDwgs_2016</strain>
        <tissue evidence="5">Muscle</tissue>
    </source>
</reference>
<dbReference type="InterPro" id="IPR016162">
    <property type="entry name" value="Ald_DH_N"/>
</dbReference>
<evidence type="ECO:0000313" key="5">
    <source>
        <dbReference type="EMBL" id="KAA8594532.1"/>
    </source>
</evidence>
<dbReference type="PROSITE" id="PS00687">
    <property type="entry name" value="ALDEHYDE_DEHYDR_GLU"/>
    <property type="match status" value="1"/>
</dbReference>
<organism evidence="5 6">
    <name type="scientific">Etheostoma spectabile</name>
    <name type="common">orangethroat darter</name>
    <dbReference type="NCBI Taxonomy" id="54343"/>
    <lineage>
        <taxon>Eukaryota</taxon>
        <taxon>Metazoa</taxon>
        <taxon>Chordata</taxon>
        <taxon>Craniata</taxon>
        <taxon>Vertebrata</taxon>
        <taxon>Euteleostomi</taxon>
        <taxon>Actinopterygii</taxon>
        <taxon>Neopterygii</taxon>
        <taxon>Teleostei</taxon>
        <taxon>Neoteleostei</taxon>
        <taxon>Acanthomorphata</taxon>
        <taxon>Eupercaria</taxon>
        <taxon>Perciformes</taxon>
        <taxon>Percoidei</taxon>
        <taxon>Percidae</taxon>
        <taxon>Etheostomatinae</taxon>
        <taxon>Etheostoma</taxon>
    </lineage>
</organism>
<dbReference type="PANTHER" id="PTHR11699">
    <property type="entry name" value="ALDEHYDE DEHYDROGENASE-RELATED"/>
    <property type="match status" value="1"/>
</dbReference>
<dbReference type="FunFam" id="3.40.605.10:FF:000016">
    <property type="entry name" value="4-trimethylaminobutyraldehyde dehydrogenase isoform X1"/>
    <property type="match status" value="1"/>
</dbReference>
<dbReference type="SUPFAM" id="SSF53720">
    <property type="entry name" value="ALDH-like"/>
    <property type="match status" value="1"/>
</dbReference>
<accession>A0A5J5DMK1</accession>
<gene>
    <name evidence="5" type="ORF">FQN60_011667</name>
</gene>
<comment type="similarity">
    <text evidence="3">Belongs to the aldehyde dehydrogenase family.</text>
</comment>
<evidence type="ECO:0000259" key="4">
    <source>
        <dbReference type="Pfam" id="PF00171"/>
    </source>
</evidence>
<keyword evidence="6" id="KW-1185">Reference proteome</keyword>
<dbReference type="InterPro" id="IPR029510">
    <property type="entry name" value="Ald_DH_CS_GLU"/>
</dbReference>
<feature type="domain" description="Aldehyde dehydrogenase" evidence="4">
    <location>
        <begin position="66"/>
        <end position="484"/>
    </location>
</feature>